<sequence>MDPATALLSFSFSADASRPPGPTPTPEHRPCPTHGSLGPGSNYFFSYYLLTLILRFHGVFRLSINSSLCLKCVPRLCWVNMWRLVVFYSLNMSCQNGQNLTNSKLSFFI</sequence>
<comment type="caution">
    <text evidence="2">The sequence shown here is derived from an EMBL/GenBank/DDBJ whole genome shotgun (WGS) entry which is preliminary data.</text>
</comment>
<feature type="region of interest" description="Disordered" evidence="1">
    <location>
        <begin position="11"/>
        <end position="34"/>
    </location>
</feature>
<accession>A0A5B7J0P5</accession>
<gene>
    <name evidence="2" type="ORF">E2C01_083043</name>
</gene>
<name>A0A5B7J0P5_PORTR</name>
<proteinExistence type="predicted"/>
<reference evidence="2 3" key="1">
    <citation type="submission" date="2019-05" db="EMBL/GenBank/DDBJ databases">
        <title>Another draft genome of Portunus trituberculatus and its Hox gene families provides insights of decapod evolution.</title>
        <authorList>
            <person name="Jeong J.-H."/>
            <person name="Song I."/>
            <person name="Kim S."/>
            <person name="Choi T."/>
            <person name="Kim D."/>
            <person name="Ryu S."/>
            <person name="Kim W."/>
        </authorList>
    </citation>
    <scope>NUCLEOTIDE SEQUENCE [LARGE SCALE GENOMIC DNA]</scope>
    <source>
        <tissue evidence="2">Muscle</tissue>
    </source>
</reference>
<organism evidence="2 3">
    <name type="scientific">Portunus trituberculatus</name>
    <name type="common">Swimming crab</name>
    <name type="synonym">Neptunus trituberculatus</name>
    <dbReference type="NCBI Taxonomy" id="210409"/>
    <lineage>
        <taxon>Eukaryota</taxon>
        <taxon>Metazoa</taxon>
        <taxon>Ecdysozoa</taxon>
        <taxon>Arthropoda</taxon>
        <taxon>Crustacea</taxon>
        <taxon>Multicrustacea</taxon>
        <taxon>Malacostraca</taxon>
        <taxon>Eumalacostraca</taxon>
        <taxon>Eucarida</taxon>
        <taxon>Decapoda</taxon>
        <taxon>Pleocyemata</taxon>
        <taxon>Brachyura</taxon>
        <taxon>Eubrachyura</taxon>
        <taxon>Portunoidea</taxon>
        <taxon>Portunidae</taxon>
        <taxon>Portuninae</taxon>
        <taxon>Portunus</taxon>
    </lineage>
</organism>
<evidence type="ECO:0000256" key="1">
    <source>
        <dbReference type="SAM" id="MobiDB-lite"/>
    </source>
</evidence>
<evidence type="ECO:0000313" key="2">
    <source>
        <dbReference type="EMBL" id="MPC88149.1"/>
    </source>
</evidence>
<keyword evidence="3" id="KW-1185">Reference proteome</keyword>
<dbReference type="EMBL" id="VSRR010076810">
    <property type="protein sequence ID" value="MPC88149.1"/>
    <property type="molecule type" value="Genomic_DNA"/>
</dbReference>
<dbReference type="AlphaFoldDB" id="A0A5B7J0P5"/>
<evidence type="ECO:0000313" key="3">
    <source>
        <dbReference type="Proteomes" id="UP000324222"/>
    </source>
</evidence>
<dbReference type="Proteomes" id="UP000324222">
    <property type="component" value="Unassembled WGS sequence"/>
</dbReference>
<protein>
    <submittedName>
        <fullName evidence="2">Uncharacterized protein</fullName>
    </submittedName>
</protein>